<reference evidence="1" key="1">
    <citation type="journal article" date="2023" name="Science">
        <title>Elucidation of the pathway for biosynthesis of saponin adjuvants from the soapbark tree.</title>
        <authorList>
            <person name="Reed J."/>
            <person name="Orme A."/>
            <person name="El-Demerdash A."/>
            <person name="Owen C."/>
            <person name="Martin L.B.B."/>
            <person name="Misra R.C."/>
            <person name="Kikuchi S."/>
            <person name="Rejzek M."/>
            <person name="Martin A.C."/>
            <person name="Harkess A."/>
            <person name="Leebens-Mack J."/>
            <person name="Louveau T."/>
            <person name="Stephenson M.J."/>
            <person name="Osbourn A."/>
        </authorList>
    </citation>
    <scope>NUCLEOTIDE SEQUENCE</scope>
    <source>
        <strain evidence="1">S10</strain>
    </source>
</reference>
<name>A0AAD7PRB0_QUISA</name>
<gene>
    <name evidence="1" type="ORF">O6P43_013866</name>
</gene>
<dbReference type="Proteomes" id="UP001163823">
    <property type="component" value="Chromosome 6"/>
</dbReference>
<sequence>MEIRNKSPTLLENDLLQANSHVPRDSRYLTSPLALEKTYNSKDARKYPKRSHTKSFTVLNEGIAEEIRVKSPKLHGNEAFHCSSHALRDTTSFTPLPSVDNPLHREGARKLSKGSSKKLPTHPLSILIDQEVDNLGTSSSKKLYHANLINDQVHSKKQKPNDLSFNPMLKDGARLTIGSIENQDSNQMGVALGSYQNAHKRERVATCRSFPTTTYHGNLELETPLKRALFRPSSSKPLLGSTAICTNPVHLPTH</sequence>
<comment type="caution">
    <text evidence="1">The sequence shown here is derived from an EMBL/GenBank/DDBJ whole genome shotgun (WGS) entry which is preliminary data.</text>
</comment>
<accession>A0AAD7PRB0</accession>
<protein>
    <submittedName>
        <fullName evidence="1">Uncharacterized protein</fullName>
    </submittedName>
</protein>
<keyword evidence="2" id="KW-1185">Reference proteome</keyword>
<evidence type="ECO:0000313" key="2">
    <source>
        <dbReference type="Proteomes" id="UP001163823"/>
    </source>
</evidence>
<organism evidence="1 2">
    <name type="scientific">Quillaja saponaria</name>
    <name type="common">Soap bark tree</name>
    <dbReference type="NCBI Taxonomy" id="32244"/>
    <lineage>
        <taxon>Eukaryota</taxon>
        <taxon>Viridiplantae</taxon>
        <taxon>Streptophyta</taxon>
        <taxon>Embryophyta</taxon>
        <taxon>Tracheophyta</taxon>
        <taxon>Spermatophyta</taxon>
        <taxon>Magnoliopsida</taxon>
        <taxon>eudicotyledons</taxon>
        <taxon>Gunneridae</taxon>
        <taxon>Pentapetalae</taxon>
        <taxon>rosids</taxon>
        <taxon>fabids</taxon>
        <taxon>Fabales</taxon>
        <taxon>Quillajaceae</taxon>
        <taxon>Quillaja</taxon>
    </lineage>
</organism>
<evidence type="ECO:0000313" key="1">
    <source>
        <dbReference type="EMBL" id="KAJ7963990.1"/>
    </source>
</evidence>
<dbReference type="EMBL" id="JARAOO010000006">
    <property type="protein sequence ID" value="KAJ7963990.1"/>
    <property type="molecule type" value="Genomic_DNA"/>
</dbReference>
<dbReference type="KEGG" id="qsa:O6P43_013866"/>
<proteinExistence type="predicted"/>
<dbReference type="AlphaFoldDB" id="A0AAD7PRB0"/>